<dbReference type="Gene3D" id="3.40.50.300">
    <property type="entry name" value="P-loop containing nucleotide triphosphate hydrolases"/>
    <property type="match status" value="1"/>
</dbReference>
<evidence type="ECO:0000256" key="2">
    <source>
        <dbReference type="ARBA" id="ARBA00022448"/>
    </source>
</evidence>
<evidence type="ECO:0000256" key="7">
    <source>
        <dbReference type="ARBA" id="ARBA00023004"/>
    </source>
</evidence>
<evidence type="ECO:0000259" key="10">
    <source>
        <dbReference type="PROSITE" id="PS50893"/>
    </source>
</evidence>
<dbReference type="EMBL" id="JAOZFE010000001">
    <property type="protein sequence ID" value="MCW0952522.1"/>
    <property type="molecule type" value="Genomic_DNA"/>
</dbReference>
<feature type="domain" description="ABC transporter" evidence="10">
    <location>
        <begin position="2"/>
        <end position="212"/>
    </location>
</feature>
<protein>
    <submittedName>
        <fullName evidence="11">ABC transporter ATP-binding protein</fullName>
    </submittedName>
</protein>
<proteinExistence type="predicted"/>
<evidence type="ECO:0000256" key="5">
    <source>
        <dbReference type="ARBA" id="ARBA00022741"/>
    </source>
</evidence>
<evidence type="ECO:0000313" key="11">
    <source>
        <dbReference type="EMBL" id="MCW0952522.1"/>
    </source>
</evidence>
<dbReference type="Proteomes" id="UP001526225">
    <property type="component" value="Unassembled WGS sequence"/>
</dbReference>
<dbReference type="InterPro" id="IPR003439">
    <property type="entry name" value="ABC_transporter-like_ATP-bd"/>
</dbReference>
<comment type="caution">
    <text evidence="11">The sequence shown here is derived from an EMBL/GenBank/DDBJ whole genome shotgun (WGS) entry which is preliminary data.</text>
</comment>
<dbReference type="GO" id="GO:0005524">
    <property type="term" value="F:ATP binding"/>
    <property type="evidence" value="ECO:0007669"/>
    <property type="project" value="UniProtKB-KW"/>
</dbReference>
<dbReference type="SMART" id="SM00382">
    <property type="entry name" value="AAA"/>
    <property type="match status" value="1"/>
</dbReference>
<keyword evidence="12" id="KW-1185">Reference proteome</keyword>
<dbReference type="InterPro" id="IPR003593">
    <property type="entry name" value="AAA+_ATPase"/>
</dbReference>
<dbReference type="InterPro" id="IPR051535">
    <property type="entry name" value="Siderophore_ABC-ATPase"/>
</dbReference>
<accession>A0ABT3E3M5</accession>
<evidence type="ECO:0000256" key="3">
    <source>
        <dbReference type="ARBA" id="ARBA00022475"/>
    </source>
</evidence>
<dbReference type="CDD" id="cd03214">
    <property type="entry name" value="ABC_Iron-Siderophores_B12_Hemin"/>
    <property type="match status" value="1"/>
</dbReference>
<evidence type="ECO:0000256" key="4">
    <source>
        <dbReference type="ARBA" id="ARBA00022496"/>
    </source>
</evidence>
<evidence type="ECO:0000256" key="8">
    <source>
        <dbReference type="ARBA" id="ARBA00023065"/>
    </source>
</evidence>
<evidence type="ECO:0000256" key="1">
    <source>
        <dbReference type="ARBA" id="ARBA00004202"/>
    </source>
</evidence>
<keyword evidence="5" id="KW-0547">Nucleotide-binding</keyword>
<sequence length="227" mass="25641">MVELNHLSYSVGDKVILNNVSAQLIDHEITCLIGPNGVGKSTLFNLITKQLQPTTGEIKDVPERIALLAQHNELFEPLTVRELLTIQSNDIDEEVVDLLQLTALLDKQMDQLSGGQRQLAWLGYVLHQKPDLLLLDEPTTYLDLRYQQLFLQALTTLQKQRRFTVLMVLHDLTQAFNVGDNIWLMNNQENLLSGIVPTMLDENLLSNTFGVPLHIVNVEQSVLIVPK</sequence>
<keyword evidence="7" id="KW-0408">Iron</keyword>
<dbReference type="RefSeq" id="WP_213408737.1">
    <property type="nucleotide sequence ID" value="NZ_CP074441.1"/>
</dbReference>
<comment type="subcellular location">
    <subcellularLocation>
        <location evidence="1">Cell membrane</location>
        <topology evidence="1">Peripheral membrane protein</topology>
    </subcellularLocation>
</comment>
<keyword evidence="6 11" id="KW-0067">ATP-binding</keyword>
<dbReference type="SUPFAM" id="SSF52540">
    <property type="entry name" value="P-loop containing nucleoside triphosphate hydrolases"/>
    <property type="match status" value="1"/>
</dbReference>
<dbReference type="InterPro" id="IPR027417">
    <property type="entry name" value="P-loop_NTPase"/>
</dbReference>
<organism evidence="11 12">
    <name type="scientific">Weissella ceti</name>
    <dbReference type="NCBI Taxonomy" id="759620"/>
    <lineage>
        <taxon>Bacteria</taxon>
        <taxon>Bacillati</taxon>
        <taxon>Bacillota</taxon>
        <taxon>Bacilli</taxon>
        <taxon>Lactobacillales</taxon>
        <taxon>Lactobacillaceae</taxon>
        <taxon>Weissella</taxon>
    </lineage>
</organism>
<keyword evidence="3" id="KW-1003">Cell membrane</keyword>
<evidence type="ECO:0000256" key="9">
    <source>
        <dbReference type="ARBA" id="ARBA00023136"/>
    </source>
</evidence>
<dbReference type="PANTHER" id="PTHR42771:SF2">
    <property type="entry name" value="IRON(3+)-HYDROXAMATE IMPORT ATP-BINDING PROTEIN FHUC"/>
    <property type="match status" value="1"/>
</dbReference>
<name>A0ABT3E3M5_9LACO</name>
<evidence type="ECO:0000313" key="12">
    <source>
        <dbReference type="Proteomes" id="UP001526225"/>
    </source>
</evidence>
<gene>
    <name evidence="11" type="ORF">OIT44_00230</name>
</gene>
<keyword evidence="2" id="KW-0813">Transport</keyword>
<keyword evidence="9" id="KW-0472">Membrane</keyword>
<keyword evidence="4" id="KW-0410">Iron transport</keyword>
<dbReference type="PROSITE" id="PS50893">
    <property type="entry name" value="ABC_TRANSPORTER_2"/>
    <property type="match status" value="1"/>
</dbReference>
<evidence type="ECO:0000256" key="6">
    <source>
        <dbReference type="ARBA" id="ARBA00022840"/>
    </source>
</evidence>
<dbReference type="Pfam" id="PF00005">
    <property type="entry name" value="ABC_tran"/>
    <property type="match status" value="1"/>
</dbReference>
<dbReference type="PANTHER" id="PTHR42771">
    <property type="entry name" value="IRON(3+)-HYDROXAMATE IMPORT ATP-BINDING PROTEIN FHUC"/>
    <property type="match status" value="1"/>
</dbReference>
<reference evidence="11 12" key="1">
    <citation type="submission" date="2022-10" db="EMBL/GenBank/DDBJ databases">
        <title>Weissella fermenti sp. nov., isolated from fermented cabbage.</title>
        <authorList>
            <person name="Lee J.K."/>
            <person name="Baek J.H."/>
            <person name="Choi D.G."/>
            <person name="Kim J.M."/>
            <person name="Jeon C.O."/>
        </authorList>
    </citation>
    <scope>NUCLEOTIDE SEQUENCE [LARGE SCALE GENOMIC DNA]</scope>
    <source>
        <strain evidence="11 12">KACC 18534</strain>
    </source>
</reference>
<keyword evidence="8" id="KW-0406">Ion transport</keyword>